<proteinExistence type="predicted"/>
<comment type="caution">
    <text evidence="3">The sequence shown here is derived from an EMBL/GenBank/DDBJ whole genome shotgun (WGS) entry which is preliminary data.</text>
</comment>
<dbReference type="PANTHER" id="PTHR37304">
    <property type="entry name" value="MEMBRANE PROTEIN-RELATED"/>
    <property type="match status" value="1"/>
</dbReference>
<evidence type="ECO:0000313" key="4">
    <source>
        <dbReference type="Proteomes" id="UP001596031"/>
    </source>
</evidence>
<dbReference type="Proteomes" id="UP001596031">
    <property type="component" value="Unassembled WGS sequence"/>
</dbReference>
<dbReference type="RefSeq" id="WP_379721513.1">
    <property type="nucleotide sequence ID" value="NZ_JBHSMS010000039.1"/>
</dbReference>
<feature type="transmembrane region" description="Helical" evidence="2">
    <location>
        <begin position="70"/>
        <end position="88"/>
    </location>
</feature>
<evidence type="ECO:0000256" key="1">
    <source>
        <dbReference type="SAM" id="MobiDB-lite"/>
    </source>
</evidence>
<name>A0ABW0PIR0_9BURK</name>
<accession>A0ABW0PIR0</accession>
<protein>
    <submittedName>
        <fullName evidence="3">DUF378 domain-containing protein</fullName>
    </submittedName>
</protein>
<evidence type="ECO:0000256" key="2">
    <source>
        <dbReference type="SAM" id="Phobius"/>
    </source>
</evidence>
<keyword evidence="4" id="KW-1185">Reference proteome</keyword>
<dbReference type="PANTHER" id="PTHR37304:SF1">
    <property type="entry name" value="MEMBRANE PROTEIN"/>
    <property type="match status" value="1"/>
</dbReference>
<feature type="region of interest" description="Disordered" evidence="1">
    <location>
        <begin position="1"/>
        <end position="20"/>
    </location>
</feature>
<feature type="compositionally biased region" description="Basic and acidic residues" evidence="1">
    <location>
        <begin position="9"/>
        <end position="20"/>
    </location>
</feature>
<organism evidence="3 4">
    <name type="scientific">Massilia jejuensis</name>
    <dbReference type="NCBI Taxonomy" id="648894"/>
    <lineage>
        <taxon>Bacteria</taxon>
        <taxon>Pseudomonadati</taxon>
        <taxon>Pseudomonadota</taxon>
        <taxon>Betaproteobacteria</taxon>
        <taxon>Burkholderiales</taxon>
        <taxon>Oxalobacteraceae</taxon>
        <taxon>Telluria group</taxon>
        <taxon>Massilia</taxon>
    </lineage>
</organism>
<dbReference type="Pfam" id="PF04070">
    <property type="entry name" value="DUF378"/>
    <property type="match status" value="1"/>
</dbReference>
<evidence type="ECO:0000313" key="3">
    <source>
        <dbReference type="EMBL" id="MFC5511928.1"/>
    </source>
</evidence>
<dbReference type="EMBL" id="JBHSMS010000039">
    <property type="protein sequence ID" value="MFC5511928.1"/>
    <property type="molecule type" value="Genomic_DNA"/>
</dbReference>
<keyword evidence="2" id="KW-0472">Membrane</keyword>
<reference evidence="4" key="1">
    <citation type="journal article" date="2019" name="Int. J. Syst. Evol. Microbiol.">
        <title>The Global Catalogue of Microorganisms (GCM) 10K type strain sequencing project: providing services to taxonomists for standard genome sequencing and annotation.</title>
        <authorList>
            <consortium name="The Broad Institute Genomics Platform"/>
            <consortium name="The Broad Institute Genome Sequencing Center for Infectious Disease"/>
            <person name="Wu L."/>
            <person name="Ma J."/>
        </authorList>
    </citation>
    <scope>NUCLEOTIDE SEQUENCE [LARGE SCALE GENOMIC DNA]</scope>
    <source>
        <strain evidence="4">CCUG 38813</strain>
    </source>
</reference>
<keyword evidence="2" id="KW-1133">Transmembrane helix</keyword>
<feature type="transmembrane region" description="Helical" evidence="2">
    <location>
        <begin position="31"/>
        <end position="50"/>
    </location>
</feature>
<sequence>MATMNAPTMDRRTGPERRSVLREGGRSAMSALDYLAMALLIVGGLNWAMVGLFEVDMVATIFGPGSPAARLIYVLVGLAALYSIYTTAKLAGAKRHR</sequence>
<dbReference type="InterPro" id="IPR007211">
    <property type="entry name" value="DUF378"/>
</dbReference>
<gene>
    <name evidence="3" type="ORF">ACFPOU_12435</name>
</gene>
<keyword evidence="2" id="KW-0812">Transmembrane</keyword>